<dbReference type="Pfam" id="PF13561">
    <property type="entry name" value="adh_short_C2"/>
    <property type="match status" value="1"/>
</dbReference>
<evidence type="ECO:0000313" key="4">
    <source>
        <dbReference type="EMBL" id="CAG8396017.1"/>
    </source>
</evidence>
<gene>
    <name evidence="4" type="ORF">PSALAMII_LOCUS7590</name>
</gene>
<proteinExistence type="inferred from homology"/>
<dbReference type="PANTHER" id="PTHR43618:SF18">
    <property type="entry name" value="SHORT CHAIN DEHYDROGENASE_REDUCTASE FAMILY (AFU_ORTHOLOGUE AFUA_5G12480)"/>
    <property type="match status" value="1"/>
</dbReference>
<name>A0A9W4JJD6_9EURO</name>
<comment type="caution">
    <text evidence="4">The sequence shown here is derived from an EMBL/GenBank/DDBJ whole genome shotgun (WGS) entry which is preliminary data.</text>
</comment>
<keyword evidence="3" id="KW-0560">Oxidoreductase</keyword>
<evidence type="ECO:0000256" key="2">
    <source>
        <dbReference type="ARBA" id="ARBA00022857"/>
    </source>
</evidence>
<dbReference type="EMBL" id="CAJVPA010000199">
    <property type="protein sequence ID" value="CAG8396017.1"/>
    <property type="molecule type" value="Genomic_DNA"/>
</dbReference>
<dbReference type="PRINTS" id="PR00081">
    <property type="entry name" value="GDHRDH"/>
</dbReference>
<comment type="similarity">
    <text evidence="1">Belongs to the short-chain dehydrogenases/reductases (SDR) family.</text>
</comment>
<dbReference type="InterPro" id="IPR052178">
    <property type="entry name" value="Sec_Metab_Biosynth_SDR"/>
</dbReference>
<dbReference type="AlphaFoldDB" id="A0A9W4JJD6"/>
<dbReference type="Gene3D" id="3.40.50.720">
    <property type="entry name" value="NAD(P)-binding Rossmann-like Domain"/>
    <property type="match status" value="1"/>
</dbReference>
<dbReference type="InterPro" id="IPR002347">
    <property type="entry name" value="SDR_fam"/>
</dbReference>
<dbReference type="Proteomes" id="UP001152646">
    <property type="component" value="Unassembled WGS sequence"/>
</dbReference>
<dbReference type="SUPFAM" id="SSF51735">
    <property type="entry name" value="NAD(P)-binding Rossmann-fold domains"/>
    <property type="match status" value="1"/>
</dbReference>
<evidence type="ECO:0000256" key="3">
    <source>
        <dbReference type="ARBA" id="ARBA00023002"/>
    </source>
</evidence>
<organism evidence="4 5">
    <name type="scientific">Penicillium salamii</name>
    <dbReference type="NCBI Taxonomy" id="1612424"/>
    <lineage>
        <taxon>Eukaryota</taxon>
        <taxon>Fungi</taxon>
        <taxon>Dikarya</taxon>
        <taxon>Ascomycota</taxon>
        <taxon>Pezizomycotina</taxon>
        <taxon>Eurotiomycetes</taxon>
        <taxon>Eurotiomycetidae</taxon>
        <taxon>Eurotiales</taxon>
        <taxon>Aspergillaceae</taxon>
        <taxon>Penicillium</taxon>
    </lineage>
</organism>
<accession>A0A9W4JJD6</accession>
<protein>
    <submittedName>
        <fullName evidence="4">Uncharacterized protein</fullName>
    </submittedName>
</protein>
<reference evidence="4" key="1">
    <citation type="submission" date="2021-07" db="EMBL/GenBank/DDBJ databases">
        <authorList>
            <person name="Branca A.L. A."/>
        </authorList>
    </citation>
    <scope>NUCLEOTIDE SEQUENCE</scope>
</reference>
<sequence>MSGSLLASDLFDIKGIVAVVTGGGSGTWCTPSCFCSYKLTNSPTGLGLLITRALAVNGAKKVFILGRRKNVLEDAARDIGFDNVIPVQCDITNQQDLKTAVTLIEKDVGYINLLVANSGIGGPSGSAPPQASISQVQDVLFNIPMDEFTNTFHVNSTGVFYTIVAFLSLLDAGNNDKTYQNGRSQVIATSSIGGFHRKITAGFAYSISKAATTMLMKVLATYLVPYRIRANIICPGIFPTDLTASLIDEKEPTEEGAFPLDQIPAERAGLPEDIAGPLLYLASRAGAYCNGNCVITDGGRLSVLPATY</sequence>
<keyword evidence="2" id="KW-0521">NADP</keyword>
<dbReference type="GO" id="GO:0016491">
    <property type="term" value="F:oxidoreductase activity"/>
    <property type="evidence" value="ECO:0007669"/>
    <property type="project" value="UniProtKB-KW"/>
</dbReference>
<dbReference type="InterPro" id="IPR020904">
    <property type="entry name" value="Sc_DH/Rdtase_CS"/>
</dbReference>
<dbReference type="OrthoDB" id="2962696at2759"/>
<evidence type="ECO:0000256" key="1">
    <source>
        <dbReference type="ARBA" id="ARBA00006484"/>
    </source>
</evidence>
<evidence type="ECO:0000313" key="5">
    <source>
        <dbReference type="Proteomes" id="UP001152646"/>
    </source>
</evidence>
<dbReference type="PANTHER" id="PTHR43618">
    <property type="entry name" value="7-ALPHA-HYDROXYSTEROID DEHYDROGENASE"/>
    <property type="match status" value="1"/>
</dbReference>
<dbReference type="PROSITE" id="PS00061">
    <property type="entry name" value="ADH_SHORT"/>
    <property type="match status" value="1"/>
</dbReference>
<dbReference type="InterPro" id="IPR036291">
    <property type="entry name" value="NAD(P)-bd_dom_sf"/>
</dbReference>
<dbReference type="CDD" id="cd05233">
    <property type="entry name" value="SDR_c"/>
    <property type="match status" value="1"/>
</dbReference>